<feature type="transmembrane region" description="Helical" evidence="8">
    <location>
        <begin position="932"/>
        <end position="953"/>
    </location>
</feature>
<keyword evidence="5 8" id="KW-1133">Transmembrane helix</keyword>
<feature type="transmembrane region" description="Helical" evidence="8">
    <location>
        <begin position="893"/>
        <end position="912"/>
    </location>
</feature>
<dbReference type="InterPro" id="IPR004835">
    <property type="entry name" value="Chitin_synth"/>
</dbReference>
<evidence type="ECO:0000313" key="10">
    <source>
        <dbReference type="Proteomes" id="UP000245119"/>
    </source>
</evidence>
<feature type="transmembrane region" description="Helical" evidence="8">
    <location>
        <begin position="1448"/>
        <end position="1471"/>
    </location>
</feature>
<evidence type="ECO:0000256" key="7">
    <source>
        <dbReference type="SAM" id="MobiDB-lite"/>
    </source>
</evidence>
<protein>
    <recommendedName>
        <fullName evidence="2">chitin synthase</fullName>
        <ecNumber evidence="2">2.4.1.16</ecNumber>
    </recommendedName>
</protein>
<feature type="transmembrane region" description="Helical" evidence="8">
    <location>
        <begin position="267"/>
        <end position="288"/>
    </location>
</feature>
<feature type="transmembrane region" description="Helical" evidence="8">
    <location>
        <begin position="75"/>
        <end position="100"/>
    </location>
</feature>
<dbReference type="GO" id="GO:0004100">
    <property type="term" value="F:chitin synthase activity"/>
    <property type="evidence" value="ECO:0007669"/>
    <property type="project" value="UniProtKB-EC"/>
</dbReference>
<feature type="compositionally biased region" description="Pro residues" evidence="7">
    <location>
        <begin position="1517"/>
        <end position="1527"/>
    </location>
</feature>
<dbReference type="Proteomes" id="UP000245119">
    <property type="component" value="Linkage Group LG4"/>
</dbReference>
<keyword evidence="3" id="KW-0328">Glycosyltransferase</keyword>
<accession>A0A2T7PDT5</accession>
<feature type="transmembrane region" description="Helical" evidence="8">
    <location>
        <begin position="149"/>
        <end position="172"/>
    </location>
</feature>
<dbReference type="STRING" id="400727.A0A2T7PDT5"/>
<organism evidence="9 10">
    <name type="scientific">Pomacea canaliculata</name>
    <name type="common">Golden apple snail</name>
    <dbReference type="NCBI Taxonomy" id="400727"/>
    <lineage>
        <taxon>Eukaryota</taxon>
        <taxon>Metazoa</taxon>
        <taxon>Spiralia</taxon>
        <taxon>Lophotrochozoa</taxon>
        <taxon>Mollusca</taxon>
        <taxon>Gastropoda</taxon>
        <taxon>Caenogastropoda</taxon>
        <taxon>Architaenioglossa</taxon>
        <taxon>Ampullarioidea</taxon>
        <taxon>Ampullariidae</taxon>
        <taxon>Pomacea</taxon>
    </lineage>
</organism>
<dbReference type="PANTHER" id="PTHR22914">
    <property type="entry name" value="CHITIN SYNTHASE"/>
    <property type="match status" value="1"/>
</dbReference>
<comment type="subcellular location">
    <subcellularLocation>
        <location evidence="1">Membrane</location>
        <topology evidence="1">Multi-pass membrane protein</topology>
    </subcellularLocation>
</comment>
<evidence type="ECO:0000313" key="9">
    <source>
        <dbReference type="EMBL" id="PVD31579.1"/>
    </source>
</evidence>
<feature type="transmembrane region" description="Helical" evidence="8">
    <location>
        <begin position="1027"/>
        <end position="1048"/>
    </location>
</feature>
<keyword evidence="10" id="KW-1185">Reference proteome</keyword>
<evidence type="ECO:0000256" key="3">
    <source>
        <dbReference type="ARBA" id="ARBA00022676"/>
    </source>
</evidence>
<reference evidence="9 10" key="1">
    <citation type="submission" date="2018-04" db="EMBL/GenBank/DDBJ databases">
        <title>The genome of golden apple snail Pomacea canaliculata provides insight into stress tolerance and invasive adaptation.</title>
        <authorList>
            <person name="Liu C."/>
            <person name="Liu B."/>
            <person name="Ren Y."/>
            <person name="Zhang Y."/>
            <person name="Wang H."/>
            <person name="Li S."/>
            <person name="Jiang F."/>
            <person name="Yin L."/>
            <person name="Zhang G."/>
            <person name="Qian W."/>
            <person name="Fan W."/>
        </authorList>
    </citation>
    <scope>NUCLEOTIDE SEQUENCE [LARGE SCALE GENOMIC DNA]</scope>
    <source>
        <strain evidence="9">SZHN2017</strain>
        <tissue evidence="9">Muscle</tissue>
    </source>
</reference>
<name>A0A2T7PDT5_POMCA</name>
<gene>
    <name evidence="9" type="ORF">C0Q70_06994</name>
</gene>
<comment type="caution">
    <text evidence="9">The sequence shown here is derived from an EMBL/GenBank/DDBJ whole genome shotgun (WGS) entry which is preliminary data.</text>
</comment>
<evidence type="ECO:0000256" key="8">
    <source>
        <dbReference type="SAM" id="Phobius"/>
    </source>
</evidence>
<proteinExistence type="predicted"/>
<dbReference type="PANTHER" id="PTHR22914:SF41">
    <property type="entry name" value="CHITIN SYNTHASE 7"/>
    <property type="match status" value="1"/>
</dbReference>
<feature type="transmembrane region" description="Helical" evidence="8">
    <location>
        <begin position="197"/>
        <end position="218"/>
    </location>
</feature>
<dbReference type="SUPFAM" id="SSF53448">
    <property type="entry name" value="Nucleotide-diphospho-sugar transferases"/>
    <property type="match status" value="1"/>
</dbReference>
<dbReference type="EMBL" id="PZQS01000004">
    <property type="protein sequence ID" value="PVD31579.1"/>
    <property type="molecule type" value="Genomic_DNA"/>
</dbReference>
<feature type="region of interest" description="Disordered" evidence="7">
    <location>
        <begin position="1122"/>
        <end position="1147"/>
    </location>
</feature>
<feature type="compositionally biased region" description="Acidic residues" evidence="7">
    <location>
        <begin position="1600"/>
        <end position="1609"/>
    </location>
</feature>
<evidence type="ECO:0000256" key="6">
    <source>
        <dbReference type="ARBA" id="ARBA00023136"/>
    </source>
</evidence>
<dbReference type="GO" id="GO:0016020">
    <property type="term" value="C:membrane"/>
    <property type="evidence" value="ECO:0007669"/>
    <property type="project" value="UniProtKB-SubCell"/>
</dbReference>
<feature type="transmembrane region" description="Helical" evidence="8">
    <location>
        <begin position="1001"/>
        <end position="1020"/>
    </location>
</feature>
<dbReference type="InterPro" id="IPR029044">
    <property type="entry name" value="Nucleotide-diphossugar_trans"/>
</dbReference>
<feature type="region of interest" description="Disordered" evidence="7">
    <location>
        <begin position="1506"/>
        <end position="1539"/>
    </location>
</feature>
<evidence type="ECO:0000256" key="5">
    <source>
        <dbReference type="ARBA" id="ARBA00022989"/>
    </source>
</evidence>
<feature type="transmembrane region" description="Helical" evidence="8">
    <location>
        <begin position="230"/>
        <end position="247"/>
    </location>
</feature>
<sequence length="1673" mass="183840">MQGILASVSESVAIAVFASEISYLLPEPVLLMLPATVITLHAIIQTSHRIKEQASDDLSKSDSGDSGKSKGRRSLVNCLGILMSSYLFWTPAGVATILYSCSSFNVGLWGTLALPIVVLVLSATWSPHLQTTVITARVKGQEFGPRNSMLSLVYASFRVVTIPATLFVIMFFRMEAFRCDIVRFMTHVVYDVTDSRVWLPLLVTCLFGLVTVMIAGVASKVALTNPGVRLPALATPAATLAFATLLWRDLESEAFWELSGDDVFSWTASGVVLLAWLVTFALPGVALVKTPRKFFGPFAENFFAFSWRPFFLEQFAMLNTQVPEDAEDEDASRAGNAIVECSGKKGAKRVFICTTMYRETEVEMRRYLNSLKRAFMSSKLQDTALEAHIFLDNCITETSDVNGYARQLLTLITQVLHVTPQALVRHATPYGCQVRHSNVLRGVGVSCCCIGGKKLFVHCKDGRKFKIKKRWSQVMYMRYILDHRSRCATQTLSPPPELSCTKEQNNFRGWNITPGSGSSGEAAKPEGTGSVWFCSEQMLPSAATESLRKILNEPQNSLSNIEACPKNDCKHLSLLDQRHLDESGSESAFGSDAWNDIYAAAASSMESTTSGNCSDAEDESSVMTLRGTLAASSRLKKQTVEEWRNGSSGLSTVNLASKEGRGTGMVDQSCVPLQSLLTSGMGGPDAAMYSLFGDDTEDTNAREQPSSTWYSGTRGMDDDVYILATDADTEFSGSSVRVLLDLCNADRSLGAACGRTVPVGGWKPIVWYQKFEYAKDFWLVKSSQNVIGSVTCCPGCFSLYRGSALRDVMTTFSSPSQSAYDTLVKDHGEDRWLCTLLMQQGWKLEYADKCRNSTHCPETCGEFMRQRRRWVLSELSNMMLIFQGLWGLVKSNAAFSAMFVLSLLHMFVWVLLSPSTTLVVTCVSFHVLYHLPVTYTAPAAYGVILIYFAMCVTQPRQTQRLVTQAIVLLMAAVMVAVSVGFVQYVIDTLQTDVAESGGVRFKPYFLVLVLIIATMYAALLHASEGHTLVYGLVYAAIFPSMFLTLPIYSVANMVDTSWGTREGEPSKSCCQSVMVEQDESDDKENEGESMGGGFPSLTYSLLLPPLLTFYFRDNRISFQNSRPPTAVRRRPTASGGTPFLEPFERNGFGMRGELRGDGAEPEEGPVPASNPVCCRRLRPQLSLVRPADGRVRVCGQRRSLLRHRVALQFLPRRAAAGDDVIQDGGVLQDVPREENAADCAGVGEREVLKMVRAAVVDCQGGNHSHKHMCMMLVCITVGASGGGGGGGGGGAAAGGGCGALGADFQIEKLHASKRDYELTSELYPDPYPNENATWRWNVTSGSWAVLFMDFRVACERTAGQGDRMFVSQIAMTFSCSNKPVKDYFYRVHHPSFRIELYAGGSRQTDRGFKIKVVYADNEGELERKIDDMRIDAYKKHNTSEGGQQETCLLFLIFLVVLVLINIAMVAWVCLLRRHNQRLKTSYTFSIRELRPHLPAGCQAVQDLSPEANETTRLDPSEPAPPPEPEVPSPRRQVQRNNSDASWVMRAQTSVPKVSCGGCGINNNNNNNNNISSRKLRSRNRAASESAVRPLGSTSSTLTLDSDDLDDEGFEPSPAGSSRGDSRLGPLPEERLSRNCSLPTLRTLPPAEHAARSVDNAGYFLMSAAKVEYFNAHQ</sequence>
<feature type="transmembrane region" description="Helical" evidence="8">
    <location>
        <begin position="965"/>
        <end position="986"/>
    </location>
</feature>
<feature type="transmembrane region" description="Helical" evidence="8">
    <location>
        <begin position="106"/>
        <end position="128"/>
    </location>
</feature>
<evidence type="ECO:0000256" key="4">
    <source>
        <dbReference type="ARBA" id="ARBA00022692"/>
    </source>
</evidence>
<keyword evidence="6 8" id="KW-0472">Membrane</keyword>
<evidence type="ECO:0000256" key="1">
    <source>
        <dbReference type="ARBA" id="ARBA00004141"/>
    </source>
</evidence>
<feature type="region of interest" description="Disordered" evidence="7">
    <location>
        <begin position="1554"/>
        <end position="1640"/>
    </location>
</feature>
<dbReference type="EC" id="2.4.1.16" evidence="2"/>
<dbReference type="GO" id="GO:0071944">
    <property type="term" value="C:cell periphery"/>
    <property type="evidence" value="ECO:0007669"/>
    <property type="project" value="TreeGrafter"/>
</dbReference>
<keyword evidence="3" id="KW-0808">Transferase</keyword>
<evidence type="ECO:0000256" key="2">
    <source>
        <dbReference type="ARBA" id="ARBA00012543"/>
    </source>
</evidence>
<keyword evidence="4 8" id="KW-0812">Transmembrane</keyword>
<dbReference type="GO" id="GO:0006031">
    <property type="term" value="P:chitin biosynthetic process"/>
    <property type="evidence" value="ECO:0007669"/>
    <property type="project" value="TreeGrafter"/>
</dbReference>
<dbReference type="Pfam" id="PF03142">
    <property type="entry name" value="Chitin_synth_2"/>
    <property type="match status" value="1"/>
</dbReference>